<dbReference type="AlphaFoldDB" id="A0ABD0K3I1"/>
<proteinExistence type="predicted"/>
<protein>
    <submittedName>
        <fullName evidence="1">Uncharacterized protein</fullName>
    </submittedName>
</protein>
<keyword evidence="2" id="KW-1185">Reference proteome</keyword>
<comment type="caution">
    <text evidence="1">The sequence shown here is derived from an EMBL/GenBank/DDBJ whole genome shotgun (WGS) entry which is preliminary data.</text>
</comment>
<evidence type="ECO:0000313" key="1">
    <source>
        <dbReference type="EMBL" id="KAK7481604.1"/>
    </source>
</evidence>
<dbReference type="Proteomes" id="UP001519460">
    <property type="component" value="Unassembled WGS sequence"/>
</dbReference>
<accession>A0ABD0K3I1</accession>
<dbReference type="EMBL" id="JACVVK020000259">
    <property type="protein sequence ID" value="KAK7481604.1"/>
    <property type="molecule type" value="Genomic_DNA"/>
</dbReference>
<gene>
    <name evidence="1" type="ORF">BaRGS_00027120</name>
</gene>
<organism evidence="1 2">
    <name type="scientific">Batillaria attramentaria</name>
    <dbReference type="NCBI Taxonomy" id="370345"/>
    <lineage>
        <taxon>Eukaryota</taxon>
        <taxon>Metazoa</taxon>
        <taxon>Spiralia</taxon>
        <taxon>Lophotrochozoa</taxon>
        <taxon>Mollusca</taxon>
        <taxon>Gastropoda</taxon>
        <taxon>Caenogastropoda</taxon>
        <taxon>Sorbeoconcha</taxon>
        <taxon>Cerithioidea</taxon>
        <taxon>Batillariidae</taxon>
        <taxon>Batillaria</taxon>
    </lineage>
</organism>
<evidence type="ECO:0000313" key="2">
    <source>
        <dbReference type="Proteomes" id="UP001519460"/>
    </source>
</evidence>
<sequence>MATVAVETRACLACPAQAEDTRRPCREQRRCIGIRTTAAKLEQESETPGCERYEWGRGGGARDFYADTAGIFSIMEMFTQTLCWDPETVRVFDR</sequence>
<name>A0ABD0K3I1_9CAEN</name>
<reference evidence="1 2" key="1">
    <citation type="journal article" date="2023" name="Sci. Data">
        <title>Genome assembly of the Korean intertidal mud-creeper Batillaria attramentaria.</title>
        <authorList>
            <person name="Patra A.K."/>
            <person name="Ho P.T."/>
            <person name="Jun S."/>
            <person name="Lee S.J."/>
            <person name="Kim Y."/>
            <person name="Won Y.J."/>
        </authorList>
    </citation>
    <scope>NUCLEOTIDE SEQUENCE [LARGE SCALE GENOMIC DNA]</scope>
    <source>
        <strain evidence="1">Wonlab-2016</strain>
    </source>
</reference>